<dbReference type="Proteomes" id="UP000324800">
    <property type="component" value="Unassembled WGS sequence"/>
</dbReference>
<evidence type="ECO:0000256" key="3">
    <source>
        <dbReference type="SAM" id="Phobius"/>
    </source>
</evidence>
<dbReference type="AlphaFoldDB" id="A0A5J4U2T8"/>
<dbReference type="Gene3D" id="3.40.50.300">
    <property type="entry name" value="P-loop containing nucleotide triphosphate hydrolases"/>
    <property type="match status" value="1"/>
</dbReference>
<dbReference type="SUPFAM" id="SSF52540">
    <property type="entry name" value="P-loop containing nucleoside triphosphate hydrolases"/>
    <property type="match status" value="1"/>
</dbReference>
<dbReference type="Pfam" id="PF00009">
    <property type="entry name" value="GTP_EFTU"/>
    <property type="match status" value="1"/>
</dbReference>
<dbReference type="InterPro" id="IPR000795">
    <property type="entry name" value="T_Tr_GTP-bd_dom"/>
</dbReference>
<dbReference type="InterPro" id="IPR050100">
    <property type="entry name" value="TRAFAC_GTPase_members"/>
</dbReference>
<dbReference type="OrthoDB" id="342024at2759"/>
<feature type="transmembrane region" description="Helical" evidence="3">
    <location>
        <begin position="12"/>
        <end position="32"/>
    </location>
</feature>
<dbReference type="GO" id="GO:0003924">
    <property type="term" value="F:GTPase activity"/>
    <property type="evidence" value="ECO:0007669"/>
    <property type="project" value="InterPro"/>
</dbReference>
<proteinExistence type="predicted"/>
<evidence type="ECO:0000259" key="4">
    <source>
        <dbReference type="PROSITE" id="PS51722"/>
    </source>
</evidence>
<dbReference type="GO" id="GO:0005525">
    <property type="term" value="F:GTP binding"/>
    <property type="evidence" value="ECO:0007669"/>
    <property type="project" value="UniProtKB-KW"/>
</dbReference>
<keyword evidence="5" id="KW-0251">Elongation factor</keyword>
<dbReference type="PROSITE" id="PS51722">
    <property type="entry name" value="G_TR_2"/>
    <property type="match status" value="1"/>
</dbReference>
<dbReference type="EMBL" id="SNRW01021344">
    <property type="protein sequence ID" value="KAA6364684.1"/>
    <property type="molecule type" value="Genomic_DNA"/>
</dbReference>
<keyword evidence="3" id="KW-1133">Transmembrane helix</keyword>
<feature type="domain" description="Tr-type G" evidence="4">
    <location>
        <begin position="1"/>
        <end position="130"/>
    </location>
</feature>
<feature type="non-terminal residue" evidence="5">
    <location>
        <position position="130"/>
    </location>
</feature>
<keyword evidence="1" id="KW-0547">Nucleotide-binding</keyword>
<dbReference type="GO" id="GO:0003746">
    <property type="term" value="F:translation elongation factor activity"/>
    <property type="evidence" value="ECO:0007669"/>
    <property type="project" value="UniProtKB-KW"/>
</dbReference>
<protein>
    <submittedName>
        <fullName evidence="5">Putative translation elongation factor-1 alpha</fullName>
    </submittedName>
</protein>
<evidence type="ECO:0000313" key="6">
    <source>
        <dbReference type="Proteomes" id="UP000324800"/>
    </source>
</evidence>
<dbReference type="PANTHER" id="PTHR23115">
    <property type="entry name" value="TRANSLATION FACTOR"/>
    <property type="match status" value="1"/>
</dbReference>
<dbReference type="PRINTS" id="PR00315">
    <property type="entry name" value="ELONGATNFCT"/>
</dbReference>
<keyword evidence="3" id="KW-0472">Membrane</keyword>
<dbReference type="InterPro" id="IPR027417">
    <property type="entry name" value="P-loop_NTPase"/>
</dbReference>
<evidence type="ECO:0000256" key="2">
    <source>
        <dbReference type="ARBA" id="ARBA00023134"/>
    </source>
</evidence>
<reference evidence="5 6" key="1">
    <citation type="submission" date="2019-03" db="EMBL/GenBank/DDBJ databases">
        <title>Single cell metagenomics reveals metabolic interactions within the superorganism composed of flagellate Streblomastix strix and complex community of Bacteroidetes bacteria on its surface.</title>
        <authorList>
            <person name="Treitli S.C."/>
            <person name="Kolisko M."/>
            <person name="Husnik F."/>
            <person name="Keeling P."/>
            <person name="Hampl V."/>
        </authorList>
    </citation>
    <scope>NUCLEOTIDE SEQUENCE [LARGE SCALE GENOMIC DNA]</scope>
    <source>
        <strain evidence="5">ST1C</strain>
    </source>
</reference>
<keyword evidence="5" id="KW-0648">Protein biosynthesis</keyword>
<sequence length="130" mass="14828">MLNRIEMRCSSILKGLMSRMLNVIIILSSYLMNFCMKTSFKYAWMLDKPKAEHERGITIEIALWKFETNKHYFTIIDEPGHRDFIKNMITGTSQGDAALLVVAANQGEFEAGISKDGQTHEHALLAYTLI</sequence>
<organism evidence="5 6">
    <name type="scientific">Streblomastix strix</name>
    <dbReference type="NCBI Taxonomy" id="222440"/>
    <lineage>
        <taxon>Eukaryota</taxon>
        <taxon>Metamonada</taxon>
        <taxon>Preaxostyla</taxon>
        <taxon>Oxymonadida</taxon>
        <taxon>Streblomastigidae</taxon>
        <taxon>Streblomastix</taxon>
    </lineage>
</organism>
<evidence type="ECO:0000256" key="1">
    <source>
        <dbReference type="ARBA" id="ARBA00022741"/>
    </source>
</evidence>
<gene>
    <name evidence="5" type="ORF">EZS28_039790</name>
</gene>
<keyword evidence="2" id="KW-0342">GTP-binding</keyword>
<comment type="caution">
    <text evidence="5">The sequence shown here is derived from an EMBL/GenBank/DDBJ whole genome shotgun (WGS) entry which is preliminary data.</text>
</comment>
<name>A0A5J4U2T8_9EUKA</name>
<accession>A0A5J4U2T8</accession>
<evidence type="ECO:0000313" key="5">
    <source>
        <dbReference type="EMBL" id="KAA6364684.1"/>
    </source>
</evidence>
<keyword evidence="3" id="KW-0812">Transmembrane</keyword>